<dbReference type="Proteomes" id="UP001174677">
    <property type="component" value="Chromosome 15"/>
</dbReference>
<accession>A0ABQ9KX25</accession>
<dbReference type="InterPro" id="IPR007021">
    <property type="entry name" value="DUF659"/>
</dbReference>
<dbReference type="Pfam" id="PF04937">
    <property type="entry name" value="DUF659"/>
    <property type="match status" value="1"/>
</dbReference>
<feature type="non-terminal residue" evidence="2">
    <location>
        <position position="54"/>
    </location>
</feature>
<proteinExistence type="predicted"/>
<comment type="caution">
    <text evidence="2">The sequence shown here is derived from an EMBL/GenBank/DDBJ whole genome shotgun (WGS) entry which is preliminary data.</text>
</comment>
<organism evidence="2 3">
    <name type="scientific">Hevea brasiliensis</name>
    <name type="common">Para rubber tree</name>
    <name type="synonym">Siphonia brasiliensis</name>
    <dbReference type="NCBI Taxonomy" id="3981"/>
    <lineage>
        <taxon>Eukaryota</taxon>
        <taxon>Viridiplantae</taxon>
        <taxon>Streptophyta</taxon>
        <taxon>Embryophyta</taxon>
        <taxon>Tracheophyta</taxon>
        <taxon>Spermatophyta</taxon>
        <taxon>Magnoliopsida</taxon>
        <taxon>eudicotyledons</taxon>
        <taxon>Gunneridae</taxon>
        <taxon>Pentapetalae</taxon>
        <taxon>rosids</taxon>
        <taxon>fabids</taxon>
        <taxon>Malpighiales</taxon>
        <taxon>Euphorbiaceae</taxon>
        <taxon>Crotonoideae</taxon>
        <taxon>Micrandreae</taxon>
        <taxon>Hevea</taxon>
    </lineage>
</organism>
<dbReference type="EMBL" id="JARPOI010000015">
    <property type="protein sequence ID" value="KAJ9152351.1"/>
    <property type="molecule type" value="Genomic_DNA"/>
</dbReference>
<evidence type="ECO:0000313" key="2">
    <source>
        <dbReference type="EMBL" id="KAJ9152351.1"/>
    </source>
</evidence>
<reference evidence="2 3" key="1">
    <citation type="journal article" date="2023" name="Plant Biotechnol. J.">
        <title>Chromosome-level wild Hevea brasiliensis genome provides new tools for genomic-assisted breeding and valuable loci to elevate rubber yield.</title>
        <authorList>
            <person name="Cheng H."/>
            <person name="Song X."/>
            <person name="Hu Y."/>
            <person name="Wu T."/>
            <person name="Yang Q."/>
            <person name="An Z."/>
            <person name="Feng S."/>
            <person name="Deng Z."/>
            <person name="Wu W."/>
            <person name="Zeng X."/>
            <person name="Tu M."/>
            <person name="Wang X."/>
            <person name="Huang H."/>
        </authorList>
    </citation>
    <scope>NUCLEOTIDE SEQUENCE [LARGE SCALE GENOMIC DNA]</scope>
    <source>
        <strain evidence="2">MT/VB/25A 57/8</strain>
    </source>
</reference>
<evidence type="ECO:0000313" key="3">
    <source>
        <dbReference type="Proteomes" id="UP001174677"/>
    </source>
</evidence>
<feature type="domain" description="DUF659" evidence="1">
    <location>
        <begin position="4"/>
        <end position="54"/>
    </location>
</feature>
<protein>
    <recommendedName>
        <fullName evidence="1">DUF659 domain-containing protein</fullName>
    </recommendedName>
</protein>
<gene>
    <name evidence="2" type="ORF">P3X46_025925</name>
</gene>
<name>A0ABQ9KX25_HEVBR</name>
<evidence type="ECO:0000259" key="1">
    <source>
        <dbReference type="Pfam" id="PF04937"/>
    </source>
</evidence>
<sequence length="54" mass="6094">MIVYESGSMFIKSIDYSGEVKDKQFIANLLKEVIDELGRQKAIQVIIDNASNCK</sequence>
<keyword evidence="3" id="KW-1185">Reference proteome</keyword>